<dbReference type="EMBL" id="AP017924">
    <property type="protein sequence ID" value="BAW18977.1"/>
    <property type="molecule type" value="Genomic_DNA"/>
</dbReference>
<dbReference type="OrthoDB" id="619at10239"/>
<evidence type="ECO:0000313" key="3">
    <source>
        <dbReference type="Proteomes" id="UP000222831"/>
    </source>
</evidence>
<dbReference type="RefSeq" id="YP_009598696.1">
    <property type="nucleotide sequence ID" value="NC_041911.1"/>
</dbReference>
<evidence type="ECO:0000256" key="1">
    <source>
        <dbReference type="SAM" id="MobiDB-lite"/>
    </source>
</evidence>
<dbReference type="GeneID" id="40074398"/>
<dbReference type="Proteomes" id="UP000222831">
    <property type="component" value="Segment"/>
</dbReference>
<dbReference type="KEGG" id="vg:40074398"/>
<sequence length="728" mass="82843">MTVANPFVLDKPDYQRDINFLQHYVQDVAKFLSTMTGDPIEKCTAFVKDNLKPGGVFEFKDPKIKYLERENYEDRVEKEGTLLGYLTDSIRNQELIAPTLTTYTNPKEKQSILVEFVDENVAIRGKAKKAMFAAKMAGNIDLELFKNSEQSNAKIANNAISGGHVSTSTPLHNKTSHSTLTSNCRSTSGYGNANNEKMLSGNRHYHHPTIVINNIISIANRTDLKKLEAVMAEYSMHYPTPEQAMECVLFSTRFYWKSKKQEAIIRELLEKLTPIERAAFVYIGDLFHIAMYNDSVVRNFIEGLSSPSYGDFEDPLKVIKSLREEYVPLATQLLPEHMAGVDWKKLNPKLDEKAEDPEKELERKEADRIKLSHLGATCQNIDKVILDHRSFIECFFVTANVPASLAFFPTSIRRAALTSDTDSTIFTVQDWVEWKTGKMLVDDETNRVAATMIFLAAEAITHILARMSANFGIETERIHQVAMKNEFKFDVFVPTQVGKHYYAYIGCQEGNLFIEYDMEIKGVHLKSSNVPGLVMKKAEQMMKDIMDAAARGEQISIAEKLEQVAQIERDIIAAAIAGDSTYFRSQQIKSKGSYTKEEDQSPYVHYKLWERIFADKYGHMDEPPYAVFKVPVYLPNQRAIKSWLEKIEDKHIRTELEGFFAESGKKAISTFLLPQQRLAVHGVPSEIVLAMDLRRTVLDCTAVFYLILETLGYYCLDDKITELASDYH</sequence>
<evidence type="ECO:0000313" key="2">
    <source>
        <dbReference type="EMBL" id="BAW18977.1"/>
    </source>
</evidence>
<proteinExistence type="predicted"/>
<reference evidence="2 3" key="1">
    <citation type="submission" date="2016-12" db="EMBL/GenBank/DDBJ databases">
        <title>Characterization of two jumbo phages RP12 and RP31 infecting the phytopathogen Ralstonia solanacearum.</title>
        <authorList>
            <person name="Kawasaki T."/>
            <person name="Yoshikawa G."/>
            <person name="Ogata H."/>
            <person name="Yamada T."/>
        </authorList>
    </citation>
    <scope>NUCLEOTIDE SEQUENCE [LARGE SCALE GENOMIC DNA]</scope>
    <source>
        <strain evidence="2 3">RP12</strain>
    </source>
</reference>
<dbReference type="Pfam" id="PF20286">
    <property type="entry name" value="divDNApol"/>
    <property type="match status" value="1"/>
</dbReference>
<protein>
    <submittedName>
        <fullName evidence="2">Putative T4-like DNA polymerase</fullName>
    </submittedName>
</protein>
<dbReference type="InterPro" id="IPR046908">
    <property type="entry name" value="divDNApol"/>
</dbReference>
<feature type="region of interest" description="Disordered" evidence="1">
    <location>
        <begin position="167"/>
        <end position="189"/>
    </location>
</feature>
<name>A0A1L7N0J0_9CAUD</name>
<dbReference type="InterPro" id="IPR043502">
    <property type="entry name" value="DNA/RNA_pol_sf"/>
</dbReference>
<keyword evidence="3" id="KW-1185">Reference proteome</keyword>
<organism evidence="2 3">
    <name type="scientific">Ralstonia phage RP12</name>
    <dbReference type="NCBI Taxonomy" id="1923889"/>
    <lineage>
        <taxon>Viruses</taxon>
        <taxon>Duplodnaviria</taxon>
        <taxon>Heunggongvirae</taxon>
        <taxon>Uroviricota</taxon>
        <taxon>Caudoviricetes</taxon>
        <taxon>Chimalliviridae</taxon>
        <taxon>Ripduovirus</taxon>
        <taxon>Ripduovirus RP12</taxon>
    </lineage>
</organism>
<dbReference type="SUPFAM" id="SSF56672">
    <property type="entry name" value="DNA/RNA polymerases"/>
    <property type="match status" value="1"/>
</dbReference>
<accession>A0A1L7N0J0</accession>